<gene>
    <name evidence="1" type="ORF">MRB53_021647</name>
</gene>
<comment type="caution">
    <text evidence="1">The sequence shown here is derived from an EMBL/GenBank/DDBJ whole genome shotgun (WGS) entry which is preliminary data.</text>
</comment>
<proteinExistence type="predicted"/>
<reference evidence="1 2" key="1">
    <citation type="journal article" date="2022" name="Hortic Res">
        <title>A haplotype resolved chromosomal level avocado genome allows analysis of novel avocado genes.</title>
        <authorList>
            <person name="Nath O."/>
            <person name="Fletcher S.J."/>
            <person name="Hayward A."/>
            <person name="Shaw L.M."/>
            <person name="Masouleh A.K."/>
            <person name="Furtado A."/>
            <person name="Henry R.J."/>
            <person name="Mitter N."/>
        </authorList>
    </citation>
    <scope>NUCLEOTIDE SEQUENCE [LARGE SCALE GENOMIC DNA]</scope>
    <source>
        <strain evidence="2">cv. Hass</strain>
    </source>
</reference>
<protein>
    <submittedName>
        <fullName evidence="1">Uncharacterized protein</fullName>
    </submittedName>
</protein>
<organism evidence="1 2">
    <name type="scientific">Persea americana</name>
    <name type="common">Avocado</name>
    <dbReference type="NCBI Taxonomy" id="3435"/>
    <lineage>
        <taxon>Eukaryota</taxon>
        <taxon>Viridiplantae</taxon>
        <taxon>Streptophyta</taxon>
        <taxon>Embryophyta</taxon>
        <taxon>Tracheophyta</taxon>
        <taxon>Spermatophyta</taxon>
        <taxon>Magnoliopsida</taxon>
        <taxon>Magnoliidae</taxon>
        <taxon>Laurales</taxon>
        <taxon>Lauraceae</taxon>
        <taxon>Persea</taxon>
    </lineage>
</organism>
<dbReference type="EMBL" id="CM056814">
    <property type="protein sequence ID" value="KAJ8628340.1"/>
    <property type="molecule type" value="Genomic_DNA"/>
</dbReference>
<evidence type="ECO:0000313" key="2">
    <source>
        <dbReference type="Proteomes" id="UP001234297"/>
    </source>
</evidence>
<evidence type="ECO:0000313" key="1">
    <source>
        <dbReference type="EMBL" id="KAJ8628340.1"/>
    </source>
</evidence>
<keyword evidence="2" id="KW-1185">Reference proteome</keyword>
<accession>A0ACC2L4Z0</accession>
<name>A0ACC2L4Z0_PERAE</name>
<dbReference type="Proteomes" id="UP001234297">
    <property type="component" value="Chromosome 6"/>
</dbReference>
<sequence length="366" mass="38916">MAFALRSGGGKGKGKVEKPDRHAKIDGGGVGRSRPPGRGRGNARANTVAANVGAAGSLVAVGPAGSAGHSGSSQLFSAEQWQAIVGLFGNTKIPDDRLNGKFDDKLWIIDTGATHHVTGDATWLFDTQEIFYCPVGLPNGETVNATQEGSDQTRELIGTVVRRDGLYYFGEANSVQHVSVNGAASTMELWHKRMGHPSEKVVKLLPPVRNSKDVFPFIDTDATNIVPANIVPIHDEVHSDFDDHVIEEIEPQQSATHTTPQLAQTDSPLLPPPNVPSVQAHPLDEQTAATHQADLLPLPLSPSPNTEAPMQQPTHTASPQHITSSVPLEPTKMGRGMRDKLSSVLLRDFVTHTVVAGSPSPSTSSP</sequence>